<proteinExistence type="inferred from homology"/>
<dbReference type="FunFam" id="3.40.1190.10:FF:000011">
    <property type="entry name" value="Folylpolyglutamate synthase/dihydrofolate synthase"/>
    <property type="match status" value="1"/>
</dbReference>
<accession>X1DG72</accession>
<dbReference type="PANTHER" id="PTHR11136">
    <property type="entry name" value="FOLYLPOLYGLUTAMATE SYNTHASE-RELATED"/>
    <property type="match status" value="1"/>
</dbReference>
<dbReference type="SUPFAM" id="SSF53623">
    <property type="entry name" value="MurD-like peptide ligases, catalytic domain"/>
    <property type="match status" value="1"/>
</dbReference>
<dbReference type="GO" id="GO:0005524">
    <property type="term" value="F:ATP binding"/>
    <property type="evidence" value="ECO:0007669"/>
    <property type="project" value="UniProtKB-KW"/>
</dbReference>
<dbReference type="GO" id="GO:0005737">
    <property type="term" value="C:cytoplasm"/>
    <property type="evidence" value="ECO:0007669"/>
    <property type="project" value="TreeGrafter"/>
</dbReference>
<dbReference type="EMBL" id="BART01033425">
    <property type="protein sequence ID" value="GAH07310.1"/>
    <property type="molecule type" value="Genomic_DNA"/>
</dbReference>
<evidence type="ECO:0000256" key="7">
    <source>
        <dbReference type="ARBA" id="ARBA00022840"/>
    </source>
</evidence>
<keyword evidence="4" id="KW-0436">Ligase</keyword>
<evidence type="ECO:0000256" key="8">
    <source>
        <dbReference type="ARBA" id="ARBA00022842"/>
    </source>
</evidence>
<dbReference type="PANTHER" id="PTHR11136:SF0">
    <property type="entry name" value="DIHYDROFOLATE SYNTHETASE-RELATED"/>
    <property type="match status" value="1"/>
</dbReference>
<feature type="non-terminal residue" evidence="11">
    <location>
        <position position="231"/>
    </location>
</feature>
<dbReference type="InterPro" id="IPR013221">
    <property type="entry name" value="Mur_ligase_cen"/>
</dbReference>
<comment type="similarity">
    <text evidence="2">Belongs to the folylpolyglutamate synthase family.</text>
</comment>
<dbReference type="NCBIfam" id="TIGR01499">
    <property type="entry name" value="folC"/>
    <property type="match status" value="1"/>
</dbReference>
<dbReference type="GO" id="GO:0008841">
    <property type="term" value="F:dihydrofolate synthase activity"/>
    <property type="evidence" value="ECO:0007669"/>
    <property type="project" value="TreeGrafter"/>
</dbReference>
<evidence type="ECO:0000256" key="9">
    <source>
        <dbReference type="ARBA" id="ARBA00047493"/>
    </source>
</evidence>
<dbReference type="Pfam" id="PF08245">
    <property type="entry name" value="Mur_ligase_M"/>
    <property type="match status" value="1"/>
</dbReference>
<dbReference type="InterPro" id="IPR036565">
    <property type="entry name" value="Mur-like_cat_sf"/>
</dbReference>
<reference evidence="11" key="1">
    <citation type="journal article" date="2014" name="Front. Microbiol.">
        <title>High frequency of phylogenetically diverse reductive dehalogenase-homologous genes in deep subseafloor sedimentary metagenomes.</title>
        <authorList>
            <person name="Kawai M."/>
            <person name="Futagami T."/>
            <person name="Toyoda A."/>
            <person name="Takaki Y."/>
            <person name="Nishi S."/>
            <person name="Hori S."/>
            <person name="Arai W."/>
            <person name="Tsubouchi T."/>
            <person name="Morono Y."/>
            <person name="Uchiyama I."/>
            <person name="Ito T."/>
            <person name="Fujiyama A."/>
            <person name="Inagaki F."/>
            <person name="Takami H."/>
        </authorList>
    </citation>
    <scope>NUCLEOTIDE SEQUENCE</scope>
    <source>
        <strain evidence="11">Expedition CK06-06</strain>
    </source>
</reference>
<evidence type="ECO:0000256" key="5">
    <source>
        <dbReference type="ARBA" id="ARBA00022723"/>
    </source>
</evidence>
<organism evidence="11">
    <name type="scientific">marine sediment metagenome</name>
    <dbReference type="NCBI Taxonomy" id="412755"/>
    <lineage>
        <taxon>unclassified sequences</taxon>
        <taxon>metagenomes</taxon>
        <taxon>ecological metagenomes</taxon>
    </lineage>
</organism>
<keyword evidence="6" id="KW-0547">Nucleotide-binding</keyword>
<name>X1DG72_9ZZZZ</name>
<evidence type="ECO:0000256" key="1">
    <source>
        <dbReference type="ARBA" id="ARBA00001946"/>
    </source>
</evidence>
<keyword evidence="7" id="KW-0067">ATP-binding</keyword>
<comment type="cofactor">
    <cofactor evidence="1">
        <name>Mg(2+)</name>
        <dbReference type="ChEBI" id="CHEBI:18420"/>
    </cofactor>
</comment>
<dbReference type="GO" id="GO:0046872">
    <property type="term" value="F:metal ion binding"/>
    <property type="evidence" value="ECO:0007669"/>
    <property type="project" value="UniProtKB-KW"/>
</dbReference>
<gene>
    <name evidence="11" type="ORF">S01H4_57449</name>
</gene>
<keyword evidence="5" id="KW-0479">Metal-binding</keyword>
<evidence type="ECO:0000259" key="10">
    <source>
        <dbReference type="Pfam" id="PF08245"/>
    </source>
</evidence>
<feature type="non-terminal residue" evidence="11">
    <location>
        <position position="1"/>
    </location>
</feature>
<comment type="catalytic activity">
    <reaction evidence="9">
        <text>(6S)-5,6,7,8-tetrahydrofolyl-(gamma-L-Glu)(n) + L-glutamate + ATP = (6S)-5,6,7,8-tetrahydrofolyl-(gamma-L-Glu)(n+1) + ADP + phosphate + H(+)</text>
        <dbReference type="Rhea" id="RHEA:10580"/>
        <dbReference type="Rhea" id="RHEA-COMP:14738"/>
        <dbReference type="Rhea" id="RHEA-COMP:14740"/>
        <dbReference type="ChEBI" id="CHEBI:15378"/>
        <dbReference type="ChEBI" id="CHEBI:29985"/>
        <dbReference type="ChEBI" id="CHEBI:30616"/>
        <dbReference type="ChEBI" id="CHEBI:43474"/>
        <dbReference type="ChEBI" id="CHEBI:141005"/>
        <dbReference type="ChEBI" id="CHEBI:456216"/>
        <dbReference type="EC" id="6.3.2.17"/>
    </reaction>
</comment>
<dbReference type="InterPro" id="IPR001645">
    <property type="entry name" value="Folylpolyglutamate_synth"/>
</dbReference>
<evidence type="ECO:0000256" key="4">
    <source>
        <dbReference type="ARBA" id="ARBA00022598"/>
    </source>
</evidence>
<dbReference type="GO" id="GO:0004326">
    <property type="term" value="F:tetrahydrofolylpolyglutamate synthase activity"/>
    <property type="evidence" value="ECO:0007669"/>
    <property type="project" value="UniProtKB-EC"/>
</dbReference>
<sequence>ANYDLRRVEELLSRLGDPHLKARSVHIAGTNGKGSVAAMVASALSASGYTTGLYTSPHLHTWRERIRVGGELISEAELTALVERLKPEVEVVNQKATYGRLTTFELLTALAFAHFAGNGVDFQVLEVGMGGRFDATNVTNPEVCIITSIGLDHMDVLGSTLAEIAAEKAGIIKPGSTVVASPQLDEAAGVIKETCRGCGAQLITVGSDVTWQGLGFDLARQLLRVEGRKGG</sequence>
<dbReference type="AlphaFoldDB" id="X1DG72"/>
<comment type="caution">
    <text evidence="11">The sequence shown here is derived from an EMBL/GenBank/DDBJ whole genome shotgun (WGS) entry which is preliminary data.</text>
</comment>
<evidence type="ECO:0000256" key="3">
    <source>
        <dbReference type="ARBA" id="ARBA00013025"/>
    </source>
</evidence>
<keyword evidence="8" id="KW-0460">Magnesium</keyword>
<protein>
    <recommendedName>
        <fullName evidence="3">tetrahydrofolate synthase</fullName>
        <ecNumber evidence="3">6.3.2.17</ecNumber>
    </recommendedName>
</protein>
<dbReference type="Gene3D" id="3.40.1190.10">
    <property type="entry name" value="Mur-like, catalytic domain"/>
    <property type="match status" value="1"/>
</dbReference>
<evidence type="ECO:0000256" key="6">
    <source>
        <dbReference type="ARBA" id="ARBA00022741"/>
    </source>
</evidence>
<feature type="domain" description="Mur ligase central" evidence="10">
    <location>
        <begin position="27"/>
        <end position="175"/>
    </location>
</feature>
<evidence type="ECO:0000256" key="2">
    <source>
        <dbReference type="ARBA" id="ARBA00008276"/>
    </source>
</evidence>
<dbReference type="EC" id="6.3.2.17" evidence="3"/>
<evidence type="ECO:0000313" key="11">
    <source>
        <dbReference type="EMBL" id="GAH07310.1"/>
    </source>
</evidence>